<protein>
    <submittedName>
        <fullName evidence="2">Uncharacterized protein</fullName>
    </submittedName>
</protein>
<keyword evidence="1" id="KW-0472">Membrane</keyword>
<comment type="caution">
    <text evidence="2">The sequence shown here is derived from an EMBL/GenBank/DDBJ whole genome shotgun (WGS) entry which is preliminary data.</text>
</comment>
<proteinExistence type="predicted"/>
<keyword evidence="1" id="KW-1133">Transmembrane helix</keyword>
<evidence type="ECO:0000313" key="3">
    <source>
        <dbReference type="Proteomes" id="UP000295509"/>
    </source>
</evidence>
<name>A0A4R8L6G7_9BURK</name>
<gene>
    <name evidence="2" type="ORF">BX592_1334</name>
</gene>
<sequence length="120" mass="13631">MTSTCLHNLPLWKMTLVVFGATFLVGTATHIVTSWLADGQHRRLFIAVSARLAVSHRCHLWPAMKSIIRYVAQLRGKIVDQRAHPGWQEAVRRIQQPDRSHIGARVELPVDENLHKVTLP</sequence>
<reference evidence="2 3" key="1">
    <citation type="submission" date="2019-03" db="EMBL/GenBank/DDBJ databases">
        <title>Genomic Encyclopedia of Type Strains, Phase III (KMG-III): the genomes of soil and plant-associated and newly described type strains.</title>
        <authorList>
            <person name="Whitman W."/>
        </authorList>
    </citation>
    <scope>NUCLEOTIDE SEQUENCE [LARGE SCALE GENOMIC DNA]</scope>
    <source>
        <strain evidence="2 3">LMG 29544</strain>
    </source>
</reference>
<keyword evidence="3" id="KW-1185">Reference proteome</keyword>
<evidence type="ECO:0000313" key="2">
    <source>
        <dbReference type="EMBL" id="TDY38203.1"/>
    </source>
</evidence>
<dbReference type="EMBL" id="SORE01000033">
    <property type="protein sequence ID" value="TDY38203.1"/>
    <property type="molecule type" value="Genomic_DNA"/>
</dbReference>
<accession>A0A4R8L6G7</accession>
<keyword evidence="1" id="KW-0812">Transmembrane</keyword>
<dbReference type="Proteomes" id="UP000295509">
    <property type="component" value="Unassembled WGS sequence"/>
</dbReference>
<organism evidence="2 3">
    <name type="scientific">Paraburkholderia rhizosphaerae</name>
    <dbReference type="NCBI Taxonomy" id="480658"/>
    <lineage>
        <taxon>Bacteria</taxon>
        <taxon>Pseudomonadati</taxon>
        <taxon>Pseudomonadota</taxon>
        <taxon>Betaproteobacteria</taxon>
        <taxon>Burkholderiales</taxon>
        <taxon>Burkholderiaceae</taxon>
        <taxon>Paraburkholderia</taxon>
    </lineage>
</organism>
<feature type="transmembrane region" description="Helical" evidence="1">
    <location>
        <begin position="16"/>
        <end position="37"/>
    </location>
</feature>
<evidence type="ECO:0000256" key="1">
    <source>
        <dbReference type="SAM" id="Phobius"/>
    </source>
</evidence>
<dbReference type="AlphaFoldDB" id="A0A4R8L6G7"/>